<proteinExistence type="predicted"/>
<sequence length="391" mass="44867">MEEYMQKRIISFGVLGVGAALILFPVLMNLYYMFTCEVELRNRGEFQTYYTTSSGGDANQLNTVRISRFEEPNPTEGIYSGRAYIPARTASDNYFDTRESTFENPLGTNYRQSSARGSGVYRPTTYTSNNDEREYDEAGLPTKIYHSIKYKLAFYIQLFGLWHISIMCLGIFIIVIGLLVFRESILMQERTVSFCGVDRLIYSDVEQIANPIHTEVKQIDNPIHTKVEKMDNPTHTEVEQIDNPIHTEGEQMDNPIHTEVEKMDNPIHTEAEQMDNPIHTEAEQMDNPIHTEGEQMDNPIHTEGEQMDNPIHTEVEQMATEVTLEKPQLETLEPTEEICNENEILKRLERGVNAKPERPCITKKQWEDMVEAHDKKYSGIAVDLAIPSNLC</sequence>
<accession>A0A086J259</accession>
<evidence type="ECO:0000313" key="3">
    <source>
        <dbReference type="EMBL" id="KFG26227.1"/>
    </source>
</evidence>
<evidence type="ECO:0000256" key="2">
    <source>
        <dbReference type="SAM" id="Phobius"/>
    </source>
</evidence>
<feature type="transmembrane region" description="Helical" evidence="2">
    <location>
        <begin position="159"/>
        <end position="181"/>
    </location>
</feature>
<keyword evidence="4" id="KW-1185">Reference proteome</keyword>
<dbReference type="AlphaFoldDB" id="A0A086J259"/>
<reference evidence="3 4" key="1">
    <citation type="journal article" date="2014" name="Genome Announc.">
        <title>Genome Sequence of the Microsporidian Species Nematocida sp1 Strain ERTm6 (ATCC PRA-372).</title>
        <authorList>
            <person name="Bakowski M.A."/>
            <person name="Priest M."/>
            <person name="Young S."/>
            <person name="Cuomo C.A."/>
            <person name="Troemel E.R."/>
        </authorList>
    </citation>
    <scope>NUCLEOTIDE SEQUENCE [LARGE SCALE GENOMIC DNA]</scope>
    <source>
        <strain evidence="3 4">ERTm6</strain>
    </source>
</reference>
<feature type="region of interest" description="Disordered" evidence="1">
    <location>
        <begin position="106"/>
        <end position="133"/>
    </location>
</feature>
<feature type="transmembrane region" description="Helical" evidence="2">
    <location>
        <begin position="12"/>
        <end position="34"/>
    </location>
</feature>
<dbReference type="HOGENOM" id="CLU_706143_0_0_1"/>
<dbReference type="Proteomes" id="UP000054524">
    <property type="component" value="Unassembled WGS sequence"/>
</dbReference>
<keyword evidence="2" id="KW-0472">Membrane</keyword>
<dbReference type="RefSeq" id="XP_052904782.1">
    <property type="nucleotide sequence ID" value="XM_053048977.1"/>
</dbReference>
<evidence type="ECO:0000313" key="4">
    <source>
        <dbReference type="Proteomes" id="UP000054524"/>
    </source>
</evidence>
<feature type="compositionally biased region" description="Polar residues" evidence="1">
    <location>
        <begin position="106"/>
        <end position="116"/>
    </location>
</feature>
<organism evidence="3 4">
    <name type="scientific">Nematocida ausubeli (strain ATCC PRA-371 / ERTm2)</name>
    <name type="common">Nematode killer fungus</name>
    <dbReference type="NCBI Taxonomy" id="1913371"/>
    <lineage>
        <taxon>Eukaryota</taxon>
        <taxon>Fungi</taxon>
        <taxon>Fungi incertae sedis</taxon>
        <taxon>Microsporidia</taxon>
        <taxon>Nematocida</taxon>
    </lineage>
</organism>
<evidence type="ECO:0000256" key="1">
    <source>
        <dbReference type="SAM" id="MobiDB-lite"/>
    </source>
</evidence>
<keyword evidence="2" id="KW-0812">Transmembrane</keyword>
<keyword evidence="2" id="KW-1133">Transmembrane helix</keyword>
<protein>
    <submittedName>
        <fullName evidence="3">Uncharacterized protein</fullName>
    </submittedName>
</protein>
<dbReference type="EMBL" id="AKIJ01000003">
    <property type="protein sequence ID" value="KFG26227.1"/>
    <property type="molecule type" value="Genomic_DNA"/>
</dbReference>
<comment type="caution">
    <text evidence="3">The sequence shown here is derived from an EMBL/GenBank/DDBJ whole genome shotgun (WGS) entry which is preliminary data.</text>
</comment>
<dbReference type="GeneID" id="77676317"/>
<name>A0A086J259_NEMA1</name>
<gene>
    <name evidence="3" type="ORF">NESG_01344</name>
</gene>